<sequence length="110" mass="11969">PFVLEVYGSNGAVKCKYTLAQLPGGEVRACLVQDLGGFQAQEKARYKAGYAPVELETHNTYQSEIEAFSQAILDGRPAPVSGEDGLWNHIVIEAAYESARTGKPIEPVMR</sequence>
<feature type="domain" description="Gfo/Idh/MocA-like oxidoreductase C-terminal" evidence="1">
    <location>
        <begin position="4"/>
        <end position="106"/>
    </location>
</feature>
<proteinExistence type="predicted"/>
<dbReference type="InterPro" id="IPR004104">
    <property type="entry name" value="Gfo/Idh/MocA-like_OxRdtase_C"/>
</dbReference>
<organism evidence="2">
    <name type="scientific">marine sediment metagenome</name>
    <dbReference type="NCBI Taxonomy" id="412755"/>
    <lineage>
        <taxon>unclassified sequences</taxon>
        <taxon>metagenomes</taxon>
        <taxon>ecological metagenomes</taxon>
    </lineage>
</organism>
<dbReference type="EMBL" id="BARS01018719">
    <property type="protein sequence ID" value="GAF97502.1"/>
    <property type="molecule type" value="Genomic_DNA"/>
</dbReference>
<dbReference type="Gene3D" id="3.30.360.10">
    <property type="entry name" value="Dihydrodipicolinate Reductase, domain 2"/>
    <property type="match status" value="1"/>
</dbReference>
<dbReference type="AlphaFoldDB" id="X0UAY2"/>
<name>X0UAY2_9ZZZZ</name>
<evidence type="ECO:0000259" key="1">
    <source>
        <dbReference type="Pfam" id="PF02894"/>
    </source>
</evidence>
<dbReference type="Pfam" id="PF02894">
    <property type="entry name" value="GFO_IDH_MocA_C"/>
    <property type="match status" value="1"/>
</dbReference>
<accession>X0UAY2</accession>
<gene>
    <name evidence="2" type="ORF">S01H1_30418</name>
</gene>
<feature type="non-terminal residue" evidence="2">
    <location>
        <position position="1"/>
    </location>
</feature>
<reference evidence="2" key="1">
    <citation type="journal article" date="2014" name="Front. Microbiol.">
        <title>High frequency of phylogenetically diverse reductive dehalogenase-homologous genes in deep subseafloor sedimentary metagenomes.</title>
        <authorList>
            <person name="Kawai M."/>
            <person name="Futagami T."/>
            <person name="Toyoda A."/>
            <person name="Takaki Y."/>
            <person name="Nishi S."/>
            <person name="Hori S."/>
            <person name="Arai W."/>
            <person name="Tsubouchi T."/>
            <person name="Morono Y."/>
            <person name="Uchiyama I."/>
            <person name="Ito T."/>
            <person name="Fujiyama A."/>
            <person name="Inagaki F."/>
            <person name="Takami H."/>
        </authorList>
    </citation>
    <scope>NUCLEOTIDE SEQUENCE</scope>
    <source>
        <strain evidence="2">Expedition CK06-06</strain>
    </source>
</reference>
<comment type="caution">
    <text evidence="2">The sequence shown here is derived from an EMBL/GenBank/DDBJ whole genome shotgun (WGS) entry which is preliminary data.</text>
</comment>
<evidence type="ECO:0000313" key="2">
    <source>
        <dbReference type="EMBL" id="GAF97502.1"/>
    </source>
</evidence>
<protein>
    <recommendedName>
        <fullName evidence="1">Gfo/Idh/MocA-like oxidoreductase C-terminal domain-containing protein</fullName>
    </recommendedName>
</protein>